<feature type="domain" description="RRM" evidence="8">
    <location>
        <begin position="4"/>
        <end position="79"/>
    </location>
</feature>
<evidence type="ECO:0000256" key="7">
    <source>
        <dbReference type="SAM" id="MobiDB-lite"/>
    </source>
</evidence>
<dbReference type="InterPro" id="IPR045164">
    <property type="entry name" value="RBM41/RNPC3"/>
</dbReference>
<dbReference type="GO" id="GO:0000398">
    <property type="term" value="P:mRNA splicing, via spliceosome"/>
    <property type="evidence" value="ECO:0000318"/>
    <property type="project" value="GO_Central"/>
</dbReference>
<dbReference type="OMA" id="AINIRHE"/>
<dbReference type="SMART" id="SM00360">
    <property type="entry name" value="RRM"/>
    <property type="match status" value="2"/>
</dbReference>
<dbReference type="AlphaFoldDB" id="T1FY95"/>
<dbReference type="GO" id="GO:0097157">
    <property type="term" value="F:pre-mRNA intronic binding"/>
    <property type="evidence" value="ECO:0000318"/>
    <property type="project" value="GO_Central"/>
</dbReference>
<dbReference type="FunFam" id="3.30.70.330:FF:000207">
    <property type="entry name" value="RNA-binding region (RNP1, RRM)-containing 3"/>
    <property type="match status" value="1"/>
</dbReference>
<dbReference type="InterPro" id="IPR000504">
    <property type="entry name" value="RRM_dom"/>
</dbReference>
<keyword evidence="4 6" id="KW-0694">RNA-binding</keyword>
<dbReference type="Pfam" id="PF00076">
    <property type="entry name" value="RRM_1"/>
    <property type="match status" value="1"/>
</dbReference>
<dbReference type="GO" id="GO:0030626">
    <property type="term" value="F:U12 snRNA binding"/>
    <property type="evidence" value="ECO:0000318"/>
    <property type="project" value="GO_Central"/>
</dbReference>
<dbReference type="EnsemblMetazoa" id="HelroT65555">
    <property type="protein sequence ID" value="HelroP65555"/>
    <property type="gene ID" value="HelroG65555"/>
</dbReference>
<evidence type="ECO:0000256" key="3">
    <source>
        <dbReference type="ARBA" id="ARBA00022737"/>
    </source>
</evidence>
<dbReference type="EMBL" id="KB096742">
    <property type="protein sequence ID" value="ESO02639.1"/>
    <property type="molecule type" value="Genomic_DNA"/>
</dbReference>
<dbReference type="FunCoup" id="T1FY95">
    <property type="interactions" value="727"/>
</dbReference>
<sequence length="451" mass="51397">MSSKTLLIRHVPSKFTSNDCSDLFQRFGAKKVRYMGKEGKMKHTAFALFDSESEAKIAMNHLHQLKLLDRRLVVEYSDKEFVEDLNLPAQKLLDEFKRNDTQVVEPSLGQQIDSQLADYFNFEYPINPNLRYSYPKPTVTILTNIANALASVPKFYTQVLHLMNKMNLPAPFGNLTITPPIVDDSNVRLNVTERLSDESEIDSDSELTSNSRSTKKRKSLAEQDDLTRKKLKLQLAMEAQMQTLGTIHAKTATTKVSTEEVFEETDKINKSKKIGFKITNEDVGNVASTANSQSTETVLPTTEGFGKIVPTVNQVPKVIEVQDIEWGVDDFIPKDEIMKNRLEENEFHTLNVFKNYNPGEKSSRLYLKNLAKSVTERDLHLIFGGFVNWSSQEERIMYDIRLMKEGRMKGQAFITFPSDFQAEQALKSINGYRIFGKPVAIYFARSAKPKH</sequence>
<evidence type="ECO:0000256" key="6">
    <source>
        <dbReference type="PROSITE-ProRule" id="PRU00176"/>
    </source>
</evidence>
<dbReference type="HOGENOM" id="CLU_039888_2_1_1"/>
<keyword evidence="11" id="KW-1185">Reference proteome</keyword>
<feature type="region of interest" description="Disordered" evidence="7">
    <location>
        <begin position="198"/>
        <end position="223"/>
    </location>
</feature>
<accession>T1FY95</accession>
<keyword evidence="3" id="KW-0677">Repeat</keyword>
<keyword evidence="5" id="KW-0539">Nucleus</keyword>
<evidence type="ECO:0000313" key="11">
    <source>
        <dbReference type="Proteomes" id="UP000015101"/>
    </source>
</evidence>
<reference evidence="10" key="3">
    <citation type="submission" date="2015-06" db="UniProtKB">
        <authorList>
            <consortium name="EnsemblMetazoa"/>
        </authorList>
    </citation>
    <scope>IDENTIFICATION</scope>
</reference>
<evidence type="ECO:0000313" key="10">
    <source>
        <dbReference type="EnsemblMetazoa" id="HelroP65555"/>
    </source>
</evidence>
<evidence type="ECO:0000256" key="1">
    <source>
        <dbReference type="ARBA" id="ARBA00004123"/>
    </source>
</evidence>
<reference evidence="11" key="1">
    <citation type="submission" date="2012-12" db="EMBL/GenBank/DDBJ databases">
        <authorList>
            <person name="Hellsten U."/>
            <person name="Grimwood J."/>
            <person name="Chapman J.A."/>
            <person name="Shapiro H."/>
            <person name="Aerts A."/>
            <person name="Otillar R.P."/>
            <person name="Terry A.Y."/>
            <person name="Boore J.L."/>
            <person name="Simakov O."/>
            <person name="Marletaz F."/>
            <person name="Cho S.-J."/>
            <person name="Edsinger-Gonzales E."/>
            <person name="Havlak P."/>
            <person name="Kuo D.-H."/>
            <person name="Larsson T."/>
            <person name="Lv J."/>
            <person name="Arendt D."/>
            <person name="Savage R."/>
            <person name="Osoegawa K."/>
            <person name="de Jong P."/>
            <person name="Lindberg D.R."/>
            <person name="Seaver E.C."/>
            <person name="Weisblat D.A."/>
            <person name="Putnam N.H."/>
            <person name="Grigoriev I.V."/>
            <person name="Rokhsar D.S."/>
        </authorList>
    </citation>
    <scope>NUCLEOTIDE SEQUENCE</scope>
</reference>
<dbReference type="RefSeq" id="XP_009020047.1">
    <property type="nucleotide sequence ID" value="XM_009021799.1"/>
</dbReference>
<reference evidence="9 11" key="2">
    <citation type="journal article" date="2013" name="Nature">
        <title>Insights into bilaterian evolution from three spiralian genomes.</title>
        <authorList>
            <person name="Simakov O."/>
            <person name="Marletaz F."/>
            <person name="Cho S.J."/>
            <person name="Edsinger-Gonzales E."/>
            <person name="Havlak P."/>
            <person name="Hellsten U."/>
            <person name="Kuo D.H."/>
            <person name="Larsson T."/>
            <person name="Lv J."/>
            <person name="Arendt D."/>
            <person name="Savage R."/>
            <person name="Osoegawa K."/>
            <person name="de Jong P."/>
            <person name="Grimwood J."/>
            <person name="Chapman J.A."/>
            <person name="Shapiro H."/>
            <person name="Aerts A."/>
            <person name="Otillar R.P."/>
            <person name="Terry A.Y."/>
            <person name="Boore J.L."/>
            <person name="Grigoriev I.V."/>
            <person name="Lindberg D.R."/>
            <person name="Seaver E.C."/>
            <person name="Weisblat D.A."/>
            <person name="Putnam N.H."/>
            <person name="Rokhsar D.S."/>
        </authorList>
    </citation>
    <scope>NUCLEOTIDE SEQUENCE</scope>
</reference>
<evidence type="ECO:0000313" key="9">
    <source>
        <dbReference type="EMBL" id="ESO02639.1"/>
    </source>
</evidence>
<dbReference type="Gene3D" id="3.30.70.330">
    <property type="match status" value="2"/>
</dbReference>
<dbReference type="OrthoDB" id="277802at2759"/>
<dbReference type="GeneID" id="20213793"/>
<evidence type="ECO:0000256" key="4">
    <source>
        <dbReference type="ARBA" id="ARBA00022884"/>
    </source>
</evidence>
<dbReference type="InParanoid" id="T1FY95"/>
<feature type="domain" description="RRM" evidence="8">
    <location>
        <begin position="363"/>
        <end position="446"/>
    </location>
</feature>
<dbReference type="InterPro" id="IPR012677">
    <property type="entry name" value="Nucleotide-bd_a/b_plait_sf"/>
</dbReference>
<protein>
    <recommendedName>
        <fullName evidence="2">RNA-binding region-containing protein 3</fullName>
    </recommendedName>
</protein>
<dbReference type="eggNOG" id="KOG4206">
    <property type="taxonomic scope" value="Eukaryota"/>
</dbReference>
<dbReference type="CDD" id="cd12239">
    <property type="entry name" value="RRM2_RBM40_like"/>
    <property type="match status" value="1"/>
</dbReference>
<name>T1FY95_HELRO</name>
<dbReference type="InterPro" id="IPR034147">
    <property type="entry name" value="RBM40_RRM1"/>
</dbReference>
<comment type="subcellular location">
    <subcellularLocation>
        <location evidence="1">Nucleus</location>
    </subcellularLocation>
</comment>
<dbReference type="InterPro" id="IPR035979">
    <property type="entry name" value="RBD_domain_sf"/>
</dbReference>
<dbReference type="CTD" id="20213793"/>
<dbReference type="PANTHER" id="PTHR16105">
    <property type="entry name" value="RNA-BINDING REGION-CONTAINING PROTEIN 3"/>
    <property type="match status" value="1"/>
</dbReference>
<dbReference type="GO" id="GO:0005689">
    <property type="term" value="C:U12-type spliceosomal complex"/>
    <property type="evidence" value="ECO:0000318"/>
    <property type="project" value="GO_Central"/>
</dbReference>
<evidence type="ECO:0000256" key="5">
    <source>
        <dbReference type="ARBA" id="ARBA00023242"/>
    </source>
</evidence>
<gene>
    <name evidence="10" type="primary">20213793</name>
    <name evidence="9" type="ORF">HELRODRAFT_65555</name>
</gene>
<dbReference type="KEGG" id="hro:HELRODRAFT_65555"/>
<proteinExistence type="predicted"/>
<dbReference type="Proteomes" id="UP000015101">
    <property type="component" value="Unassembled WGS sequence"/>
</dbReference>
<dbReference type="SUPFAM" id="SSF54928">
    <property type="entry name" value="RNA-binding domain, RBD"/>
    <property type="match status" value="2"/>
</dbReference>
<evidence type="ECO:0000259" key="8">
    <source>
        <dbReference type="PROSITE" id="PS50102"/>
    </source>
</evidence>
<dbReference type="STRING" id="6412.T1FY95"/>
<organism evidence="10 11">
    <name type="scientific">Helobdella robusta</name>
    <name type="common">Californian leech</name>
    <dbReference type="NCBI Taxonomy" id="6412"/>
    <lineage>
        <taxon>Eukaryota</taxon>
        <taxon>Metazoa</taxon>
        <taxon>Spiralia</taxon>
        <taxon>Lophotrochozoa</taxon>
        <taxon>Annelida</taxon>
        <taxon>Clitellata</taxon>
        <taxon>Hirudinea</taxon>
        <taxon>Rhynchobdellida</taxon>
        <taxon>Glossiphoniidae</taxon>
        <taxon>Helobdella</taxon>
    </lineage>
</organism>
<dbReference type="EMBL" id="AMQM01000975">
    <property type="status" value="NOT_ANNOTATED_CDS"/>
    <property type="molecule type" value="Genomic_DNA"/>
</dbReference>
<dbReference type="PROSITE" id="PS50102">
    <property type="entry name" value="RRM"/>
    <property type="match status" value="2"/>
</dbReference>
<dbReference type="PANTHER" id="PTHR16105:SF0">
    <property type="entry name" value="RNA-BINDING REGION-CONTAINING PROTEIN 3"/>
    <property type="match status" value="1"/>
</dbReference>
<dbReference type="CDD" id="cd12238">
    <property type="entry name" value="RRM1_RBM40_like"/>
    <property type="match status" value="1"/>
</dbReference>
<evidence type="ECO:0000256" key="2">
    <source>
        <dbReference type="ARBA" id="ARBA00020364"/>
    </source>
</evidence>